<dbReference type="HAMAP" id="MF_01522">
    <property type="entry name" value="Kup"/>
    <property type="match status" value="1"/>
</dbReference>
<evidence type="ECO:0000256" key="9">
    <source>
        <dbReference type="ARBA" id="ARBA00023065"/>
    </source>
</evidence>
<evidence type="ECO:0000256" key="7">
    <source>
        <dbReference type="ARBA" id="ARBA00022958"/>
    </source>
</evidence>
<dbReference type="RefSeq" id="WP_093730668.1">
    <property type="nucleotide sequence ID" value="NZ_FMYW01000010.1"/>
</dbReference>
<dbReference type="InterPro" id="IPR053951">
    <property type="entry name" value="K_trans_N"/>
</dbReference>
<evidence type="ECO:0000256" key="8">
    <source>
        <dbReference type="ARBA" id="ARBA00022989"/>
    </source>
</evidence>
<keyword evidence="4 11" id="KW-0633">Potassium transport</keyword>
<feature type="domain" description="K+ potassium transporter integral membrane" evidence="12">
    <location>
        <begin position="18"/>
        <end position="462"/>
    </location>
</feature>
<evidence type="ECO:0000256" key="5">
    <source>
        <dbReference type="ARBA" id="ARBA00022692"/>
    </source>
</evidence>
<keyword evidence="2 11" id="KW-0813">Transport</keyword>
<evidence type="ECO:0000313" key="15">
    <source>
        <dbReference type="Proteomes" id="UP000198943"/>
    </source>
</evidence>
<dbReference type="InterPro" id="IPR023051">
    <property type="entry name" value="Kup"/>
</dbReference>
<evidence type="ECO:0000259" key="13">
    <source>
        <dbReference type="Pfam" id="PF22776"/>
    </source>
</evidence>
<feature type="transmembrane region" description="Helical" evidence="11">
    <location>
        <begin position="432"/>
        <end position="452"/>
    </location>
</feature>
<dbReference type="GO" id="GO:0015293">
    <property type="term" value="F:symporter activity"/>
    <property type="evidence" value="ECO:0007669"/>
    <property type="project" value="UniProtKB-UniRule"/>
</dbReference>
<feature type="transmembrane region" description="Helical" evidence="11">
    <location>
        <begin position="220"/>
        <end position="239"/>
    </location>
</feature>
<feature type="transmembrane region" description="Helical" evidence="11">
    <location>
        <begin position="301"/>
        <end position="325"/>
    </location>
</feature>
<dbReference type="InterPro" id="IPR053952">
    <property type="entry name" value="K_trans_C"/>
</dbReference>
<comment type="similarity">
    <text evidence="11">Belongs to the HAK/KUP transporter (TC 2.A.72) family.</text>
</comment>
<dbReference type="Pfam" id="PF22776">
    <property type="entry name" value="K_trans_C"/>
    <property type="match status" value="1"/>
</dbReference>
<gene>
    <name evidence="11" type="primary">kup</name>
    <name evidence="14" type="ORF">SAMN04487864_11081</name>
</gene>
<dbReference type="GO" id="GO:0005886">
    <property type="term" value="C:plasma membrane"/>
    <property type="evidence" value="ECO:0007669"/>
    <property type="project" value="UniProtKB-SubCell"/>
</dbReference>
<evidence type="ECO:0000256" key="11">
    <source>
        <dbReference type="HAMAP-Rule" id="MF_01522"/>
    </source>
</evidence>
<reference evidence="15" key="1">
    <citation type="submission" date="2016-10" db="EMBL/GenBank/DDBJ databases">
        <authorList>
            <person name="Varghese N."/>
            <person name="Submissions S."/>
        </authorList>
    </citation>
    <scope>NUCLEOTIDE SEQUENCE [LARGE SCALE GENOMIC DNA]</scope>
    <source>
        <strain evidence="15">DSM 11005</strain>
    </source>
</reference>
<evidence type="ECO:0000256" key="4">
    <source>
        <dbReference type="ARBA" id="ARBA00022538"/>
    </source>
</evidence>
<keyword evidence="8 11" id="KW-1133">Transmembrane helix</keyword>
<name>A0A1G6MQE7_9FIRM</name>
<feature type="domain" description="K+ potassium transporter C-terminal" evidence="13">
    <location>
        <begin position="490"/>
        <end position="644"/>
    </location>
</feature>
<feature type="transmembrane region" description="Helical" evidence="11">
    <location>
        <begin position="381"/>
        <end position="400"/>
    </location>
</feature>
<dbReference type="InterPro" id="IPR003855">
    <property type="entry name" value="K+_transporter"/>
</dbReference>
<comment type="function">
    <text evidence="11">Transport of potassium into the cell. Likely operates as a K(+):H(+) symporter.</text>
</comment>
<evidence type="ECO:0000256" key="6">
    <source>
        <dbReference type="ARBA" id="ARBA00022847"/>
    </source>
</evidence>
<keyword evidence="9 11" id="KW-0406">Ion transport</keyword>
<feature type="transmembrane region" description="Helical" evidence="11">
    <location>
        <begin position="144"/>
        <end position="163"/>
    </location>
</feature>
<accession>A0A1G6MQE7</accession>
<organism evidence="14 15">
    <name type="scientific">Succiniclasticum ruminis</name>
    <dbReference type="NCBI Taxonomy" id="40841"/>
    <lineage>
        <taxon>Bacteria</taxon>
        <taxon>Bacillati</taxon>
        <taxon>Bacillota</taxon>
        <taxon>Negativicutes</taxon>
        <taxon>Acidaminococcales</taxon>
        <taxon>Acidaminococcaceae</taxon>
        <taxon>Succiniclasticum</taxon>
    </lineage>
</organism>
<evidence type="ECO:0000259" key="12">
    <source>
        <dbReference type="Pfam" id="PF02705"/>
    </source>
</evidence>
<feature type="transmembrane region" description="Helical" evidence="11">
    <location>
        <begin position="12"/>
        <end position="34"/>
    </location>
</feature>
<dbReference type="AlphaFoldDB" id="A0A1G6MQE7"/>
<comment type="caution">
    <text evidence="11">Lacks conserved residue(s) required for the propagation of feature annotation.</text>
</comment>
<evidence type="ECO:0000256" key="3">
    <source>
        <dbReference type="ARBA" id="ARBA00022475"/>
    </source>
</evidence>
<protein>
    <recommendedName>
        <fullName evidence="11">Probable potassium transport system protein Kup</fullName>
    </recommendedName>
</protein>
<evidence type="ECO:0000256" key="2">
    <source>
        <dbReference type="ARBA" id="ARBA00022448"/>
    </source>
</evidence>
<keyword evidence="3 11" id="KW-1003">Cell membrane</keyword>
<dbReference type="PANTHER" id="PTHR30540">
    <property type="entry name" value="OSMOTIC STRESS POTASSIUM TRANSPORTER"/>
    <property type="match status" value="1"/>
</dbReference>
<keyword evidence="15" id="KW-1185">Reference proteome</keyword>
<feature type="transmembrane region" description="Helical" evidence="11">
    <location>
        <begin position="350"/>
        <end position="369"/>
    </location>
</feature>
<sequence>MQKIEAENKHKFSLGMFLVALGIVYGDIGTSPMYVMKSIVEGNGGITNVDQDFIVGSLSLVIWTITLLTTVKHVLIALRADNHGEGGIFALYSLIRNCGKWLIIPTMIGGCTMLADGVLTPAVTVTTAVEGLRSIDAVNDFLGSGQHLVVVITLAIISLLFIIQRSGTSSIGKMFGPVMMVWFLFLGVTGIWLTLGDLSILKALNPVYALQVLFSPHNKAGFLILGSVFLCTTGAEALYTDMGHVGRSNIFISWPFVKICLILNYMGQCVWIIQNQNNPIIQVMEDLNPFYMMLPEAMRPLAILLSALAAIIASQALISGSYTLVREASSLDLMPHLNVQYPSDTKGQIYIPYVNNILWFFCVLVVLYFQSGSRMENAYGLAITISMLMMTVLFCVYIGVLHKHPVAAAVFGVIFFALEGVFFISSLGKFVVGGYVAIIISLMVLFIMIAWYRGTEIEQEQNIFLNMREHLDSIKKLQNDESIPLCSNNVVYLVKGDETEVIDRDILYSILDKDPKRADAYWFISVNTTNDPYQKQYEVETFGTNYIFRVNLYLGYKVRPSVNIYLRQVVHDLLATGELPKQNKRHSIYAPSDVGSFKFCMIRKTMPQEGDIDEVDDLLIRAKYVIRRICGNPFQWFGLENSNMIIEYVPLFLLPRQKEDRLERL</sequence>
<feature type="transmembrane region" description="Helical" evidence="11">
    <location>
        <begin position="175"/>
        <end position="195"/>
    </location>
</feature>
<dbReference type="PANTHER" id="PTHR30540:SF83">
    <property type="entry name" value="K+ POTASSIUM TRANSPORTER"/>
    <property type="match status" value="1"/>
</dbReference>
<keyword evidence="7 11" id="KW-0630">Potassium</keyword>
<dbReference type="GO" id="GO:0015079">
    <property type="term" value="F:potassium ion transmembrane transporter activity"/>
    <property type="evidence" value="ECO:0007669"/>
    <property type="project" value="UniProtKB-UniRule"/>
</dbReference>
<dbReference type="Pfam" id="PF02705">
    <property type="entry name" value="K_trans"/>
    <property type="match status" value="1"/>
</dbReference>
<feature type="transmembrane region" description="Helical" evidence="11">
    <location>
        <begin position="54"/>
        <end position="80"/>
    </location>
</feature>
<comment type="catalytic activity">
    <reaction evidence="11">
        <text>K(+)(in) + H(+)(in) = K(+)(out) + H(+)(out)</text>
        <dbReference type="Rhea" id="RHEA:28490"/>
        <dbReference type="ChEBI" id="CHEBI:15378"/>
        <dbReference type="ChEBI" id="CHEBI:29103"/>
    </reaction>
</comment>
<evidence type="ECO:0000256" key="1">
    <source>
        <dbReference type="ARBA" id="ARBA00004141"/>
    </source>
</evidence>
<feature type="transmembrane region" description="Helical" evidence="11">
    <location>
        <begin position="406"/>
        <end position="425"/>
    </location>
</feature>
<evidence type="ECO:0000313" key="14">
    <source>
        <dbReference type="EMBL" id="SDC57681.1"/>
    </source>
</evidence>
<dbReference type="EMBL" id="FMYW01000010">
    <property type="protein sequence ID" value="SDC57681.1"/>
    <property type="molecule type" value="Genomic_DNA"/>
</dbReference>
<dbReference type="Proteomes" id="UP000198943">
    <property type="component" value="Unassembled WGS sequence"/>
</dbReference>
<dbReference type="OrthoDB" id="9805577at2"/>
<keyword evidence="6 11" id="KW-0769">Symport</keyword>
<proteinExistence type="inferred from homology"/>
<keyword evidence="5 11" id="KW-0812">Transmembrane</keyword>
<keyword evidence="10 11" id="KW-0472">Membrane</keyword>
<comment type="subcellular location">
    <subcellularLocation>
        <location evidence="11">Cell membrane</location>
        <topology evidence="11">Multi-pass membrane protein</topology>
    </subcellularLocation>
    <subcellularLocation>
        <location evidence="1">Membrane</location>
        <topology evidence="1">Multi-pass membrane protein</topology>
    </subcellularLocation>
</comment>
<evidence type="ECO:0000256" key="10">
    <source>
        <dbReference type="ARBA" id="ARBA00023136"/>
    </source>
</evidence>